<name>A0A9P1DQF1_9DINO</name>
<protein>
    <submittedName>
        <fullName evidence="2">Myosin motor domain-containing protein</fullName>
    </submittedName>
</protein>
<sequence length="118" mass="13415">MERYWVPHPQHAFAPCQLQNLGDAEVTFKDEADEVIKLPASKLPELPKVFDAQLLGGVLRLLQDLPHPNPIPLVFNIPPRVIMVKGDEIVTFATIEWGCLMRCIVMPPAHRSWIRKTL</sequence>
<dbReference type="Proteomes" id="UP001152797">
    <property type="component" value="Unassembled WGS sequence"/>
</dbReference>
<keyword evidence="3" id="KW-1185">Reference proteome</keyword>
<dbReference type="AlphaFoldDB" id="A0A9P1DQF1"/>
<proteinExistence type="predicted"/>
<evidence type="ECO:0000313" key="2">
    <source>
        <dbReference type="EMBL" id="CAL4801688.1"/>
    </source>
</evidence>
<evidence type="ECO:0000313" key="1">
    <source>
        <dbReference type="EMBL" id="CAI4014376.1"/>
    </source>
</evidence>
<reference evidence="1" key="1">
    <citation type="submission" date="2022-10" db="EMBL/GenBank/DDBJ databases">
        <authorList>
            <person name="Chen Y."/>
            <person name="Dougan E. K."/>
            <person name="Chan C."/>
            <person name="Rhodes N."/>
            <person name="Thang M."/>
        </authorList>
    </citation>
    <scope>NUCLEOTIDE SEQUENCE</scope>
</reference>
<dbReference type="EMBL" id="CAMXCT010006334">
    <property type="protein sequence ID" value="CAI4014376.1"/>
    <property type="molecule type" value="Genomic_DNA"/>
</dbReference>
<organism evidence="1">
    <name type="scientific">Cladocopium goreaui</name>
    <dbReference type="NCBI Taxonomy" id="2562237"/>
    <lineage>
        <taxon>Eukaryota</taxon>
        <taxon>Sar</taxon>
        <taxon>Alveolata</taxon>
        <taxon>Dinophyceae</taxon>
        <taxon>Suessiales</taxon>
        <taxon>Symbiodiniaceae</taxon>
        <taxon>Cladocopium</taxon>
    </lineage>
</organism>
<evidence type="ECO:0000313" key="3">
    <source>
        <dbReference type="Proteomes" id="UP001152797"/>
    </source>
</evidence>
<dbReference type="EMBL" id="CAMXCT030006334">
    <property type="protein sequence ID" value="CAL4801688.1"/>
    <property type="molecule type" value="Genomic_DNA"/>
</dbReference>
<comment type="caution">
    <text evidence="1">The sequence shown here is derived from an EMBL/GenBank/DDBJ whole genome shotgun (WGS) entry which is preliminary data.</text>
</comment>
<dbReference type="EMBL" id="CAMXCT020006334">
    <property type="protein sequence ID" value="CAL1167751.1"/>
    <property type="molecule type" value="Genomic_DNA"/>
</dbReference>
<gene>
    <name evidence="1" type="ORF">C1SCF055_LOCUS39285</name>
</gene>
<accession>A0A9P1DQF1</accession>
<reference evidence="2 3" key="2">
    <citation type="submission" date="2024-05" db="EMBL/GenBank/DDBJ databases">
        <authorList>
            <person name="Chen Y."/>
            <person name="Shah S."/>
            <person name="Dougan E. K."/>
            <person name="Thang M."/>
            <person name="Chan C."/>
        </authorList>
    </citation>
    <scope>NUCLEOTIDE SEQUENCE [LARGE SCALE GENOMIC DNA]</scope>
</reference>